<reference evidence="2 3" key="1">
    <citation type="submission" date="2018-06" db="EMBL/GenBank/DDBJ databases">
        <title>Whole genome sequencing of Candida tropicalis (genome annotated by CSBL at Korea University).</title>
        <authorList>
            <person name="Ahn J."/>
        </authorList>
    </citation>
    <scope>NUCLEOTIDE SEQUENCE [LARGE SCALE GENOMIC DNA]</scope>
    <source>
        <strain evidence="2 3">ATCC 20962</strain>
    </source>
</reference>
<keyword evidence="1" id="KW-0472">Membrane</keyword>
<name>A0A367Y5C3_9ASCO</name>
<organism evidence="2 3">
    <name type="scientific">Candida viswanathii</name>
    <dbReference type="NCBI Taxonomy" id="5486"/>
    <lineage>
        <taxon>Eukaryota</taxon>
        <taxon>Fungi</taxon>
        <taxon>Dikarya</taxon>
        <taxon>Ascomycota</taxon>
        <taxon>Saccharomycotina</taxon>
        <taxon>Pichiomycetes</taxon>
        <taxon>Debaryomycetaceae</taxon>
        <taxon>Candida/Lodderomyces clade</taxon>
        <taxon>Candida</taxon>
    </lineage>
</organism>
<feature type="transmembrane region" description="Helical" evidence="1">
    <location>
        <begin position="33"/>
        <end position="56"/>
    </location>
</feature>
<dbReference type="OrthoDB" id="272512at2759"/>
<evidence type="ECO:0000313" key="2">
    <source>
        <dbReference type="EMBL" id="RCK60790.1"/>
    </source>
</evidence>
<gene>
    <name evidence="2" type="primary">LOA1_1</name>
    <name evidence="2" type="ORF">Cantr_08296</name>
</gene>
<dbReference type="AlphaFoldDB" id="A0A367Y5C3"/>
<dbReference type="STRING" id="5486.A0A367Y5C3"/>
<keyword evidence="1" id="KW-0812">Transmembrane</keyword>
<dbReference type="Proteomes" id="UP000253472">
    <property type="component" value="Unassembled WGS sequence"/>
</dbReference>
<keyword evidence="3" id="KW-1185">Reference proteome</keyword>
<accession>A0A367Y5C3</accession>
<keyword evidence="1" id="KW-1133">Transmembrane helix</keyword>
<evidence type="ECO:0000313" key="3">
    <source>
        <dbReference type="Proteomes" id="UP000253472"/>
    </source>
</evidence>
<sequence length="286" mass="32276">MEKFSGWRDRGTGISPFMPQALPTFRKNVLASIFYKLPVFFLKLPFFIIASILYAITGFTSIISFVFSILFGFSTIDYSVDGIKKSQLAQLAAYKPRKGDLIVSNYISPMDGYFFALLSGTSRIVILVPDKSGDLYEYSPSSLSDSTFAFAVGSKVEDVSKFKNKVVFLLLEGTPSNNQAILPFVRLNPKYSFEDFAIKSLVLKLSPSYFTLPVPNIGKLQYFFELVTSITQKHLRAKIYKFDTFDVPKIRKSFELNSLASISGDLDIDAKNKFVRYYADHSINKN</sequence>
<comment type="caution">
    <text evidence="2">The sequence shown here is derived from an EMBL/GenBank/DDBJ whole genome shotgun (WGS) entry which is preliminary data.</text>
</comment>
<protein>
    <submittedName>
        <fullName evidence="2">Lysophosphatidic acid:oleoyl-CoA acyltransferase 1</fullName>
    </submittedName>
</protein>
<proteinExistence type="predicted"/>
<evidence type="ECO:0000256" key="1">
    <source>
        <dbReference type="SAM" id="Phobius"/>
    </source>
</evidence>
<dbReference type="GO" id="GO:0016746">
    <property type="term" value="F:acyltransferase activity"/>
    <property type="evidence" value="ECO:0007669"/>
    <property type="project" value="UniProtKB-KW"/>
</dbReference>
<keyword evidence="2" id="KW-0808">Transferase</keyword>
<keyword evidence="2" id="KW-0012">Acyltransferase</keyword>
<dbReference type="EMBL" id="QLNQ01000026">
    <property type="protein sequence ID" value="RCK60790.1"/>
    <property type="molecule type" value="Genomic_DNA"/>
</dbReference>